<dbReference type="AlphaFoldDB" id="A0A9Q1G7S7"/>
<proteinExistence type="predicted"/>
<protein>
    <submittedName>
        <fullName evidence="2">Uncharacterized protein</fullName>
    </submittedName>
</protein>
<gene>
    <name evidence="2" type="ORF">SKAU_G00070440</name>
</gene>
<keyword evidence="3" id="KW-1185">Reference proteome</keyword>
<feature type="region of interest" description="Disordered" evidence="1">
    <location>
        <begin position="41"/>
        <end position="174"/>
    </location>
</feature>
<organism evidence="2 3">
    <name type="scientific">Synaphobranchus kaupii</name>
    <name type="common">Kaup's arrowtooth eel</name>
    <dbReference type="NCBI Taxonomy" id="118154"/>
    <lineage>
        <taxon>Eukaryota</taxon>
        <taxon>Metazoa</taxon>
        <taxon>Chordata</taxon>
        <taxon>Craniata</taxon>
        <taxon>Vertebrata</taxon>
        <taxon>Euteleostomi</taxon>
        <taxon>Actinopterygii</taxon>
        <taxon>Neopterygii</taxon>
        <taxon>Teleostei</taxon>
        <taxon>Anguilliformes</taxon>
        <taxon>Synaphobranchidae</taxon>
        <taxon>Synaphobranchus</taxon>
    </lineage>
</organism>
<accession>A0A9Q1G7S7</accession>
<reference evidence="2" key="1">
    <citation type="journal article" date="2023" name="Science">
        <title>Genome structures resolve the early diversification of teleost fishes.</title>
        <authorList>
            <person name="Parey E."/>
            <person name="Louis A."/>
            <person name="Montfort J."/>
            <person name="Bouchez O."/>
            <person name="Roques C."/>
            <person name="Iampietro C."/>
            <person name="Lluch J."/>
            <person name="Castinel A."/>
            <person name="Donnadieu C."/>
            <person name="Desvignes T."/>
            <person name="Floi Bucao C."/>
            <person name="Jouanno E."/>
            <person name="Wen M."/>
            <person name="Mejri S."/>
            <person name="Dirks R."/>
            <person name="Jansen H."/>
            <person name="Henkel C."/>
            <person name="Chen W.J."/>
            <person name="Zahm M."/>
            <person name="Cabau C."/>
            <person name="Klopp C."/>
            <person name="Thompson A.W."/>
            <person name="Robinson-Rechavi M."/>
            <person name="Braasch I."/>
            <person name="Lecointre G."/>
            <person name="Bobe J."/>
            <person name="Postlethwait J.H."/>
            <person name="Berthelot C."/>
            <person name="Roest Crollius H."/>
            <person name="Guiguen Y."/>
        </authorList>
    </citation>
    <scope>NUCLEOTIDE SEQUENCE</scope>
    <source>
        <strain evidence="2">WJC10195</strain>
    </source>
</reference>
<feature type="compositionally biased region" description="Gly residues" evidence="1">
    <location>
        <begin position="88"/>
        <end position="100"/>
    </location>
</feature>
<evidence type="ECO:0000256" key="1">
    <source>
        <dbReference type="SAM" id="MobiDB-lite"/>
    </source>
</evidence>
<dbReference type="Proteomes" id="UP001152622">
    <property type="component" value="Chromosome 2"/>
</dbReference>
<feature type="compositionally biased region" description="Basic and acidic residues" evidence="1">
    <location>
        <begin position="150"/>
        <end position="162"/>
    </location>
</feature>
<feature type="compositionally biased region" description="Basic and acidic residues" evidence="1">
    <location>
        <begin position="57"/>
        <end position="73"/>
    </location>
</feature>
<feature type="compositionally biased region" description="Low complexity" evidence="1">
    <location>
        <begin position="115"/>
        <end position="126"/>
    </location>
</feature>
<evidence type="ECO:0000313" key="2">
    <source>
        <dbReference type="EMBL" id="KAJ8376464.1"/>
    </source>
</evidence>
<feature type="compositionally biased region" description="Basic residues" evidence="1">
    <location>
        <begin position="74"/>
        <end position="86"/>
    </location>
</feature>
<comment type="caution">
    <text evidence="2">The sequence shown here is derived from an EMBL/GenBank/DDBJ whole genome shotgun (WGS) entry which is preliminary data.</text>
</comment>
<dbReference type="EMBL" id="JAINUF010000002">
    <property type="protein sequence ID" value="KAJ8376464.1"/>
    <property type="molecule type" value="Genomic_DNA"/>
</dbReference>
<evidence type="ECO:0000313" key="3">
    <source>
        <dbReference type="Proteomes" id="UP001152622"/>
    </source>
</evidence>
<name>A0A9Q1G7S7_SYNKA</name>
<sequence>MIWSCLVLWQQPQPNLRGAPRSERTLLRSSDESAVWRLRRERTAQDNRKRGVSQRPGQRDCGRAQENRQDRLCTRKKKIEKYKRGGAVKTGGAGRGGGAERWGSVERHPGGGLPQASLAQVAASLSDRAESSAATGAGQRRRTPGGPPVEIRRTHLCGRSEHMPPLQHSQSGRA</sequence>